<accession>A0A7H2BBT0</accession>
<sequence>MTTTISISSLKGGVGKTSVTLGLASAALAQGKRVLVIDLDPHADSSTGLAVDTRTACDVGTALLDKNISFDKALSTSAWGRVPLPEGADIKVLRGSAMSSRFDALTYKQTLYLLSQKLESIKEDFDLILIDCPPTLSRLTATAWATSDRVIAIAEPTLFSVAGTERTLRAIAQFEANSPYRVESASIVVNRYNRNSPEHRFRMDELRDTYGDLVAHTVLPETPEVQSAHGAAFPLHFWRKSDLSEHAQLYTRLLAGLLAEAQPTVSTETATTDR</sequence>
<dbReference type="InterPro" id="IPR025669">
    <property type="entry name" value="AAA_dom"/>
</dbReference>
<dbReference type="InterPro" id="IPR050678">
    <property type="entry name" value="DNA_Partitioning_ATPase"/>
</dbReference>
<dbReference type="Proteomes" id="UP000516404">
    <property type="component" value="Chromosome"/>
</dbReference>
<evidence type="ECO:0000259" key="1">
    <source>
        <dbReference type="Pfam" id="PF13614"/>
    </source>
</evidence>
<dbReference type="GeneID" id="96624111"/>
<dbReference type="PANTHER" id="PTHR13696">
    <property type="entry name" value="P-LOOP CONTAINING NUCLEOSIDE TRIPHOSPHATE HYDROLASE"/>
    <property type="match status" value="1"/>
</dbReference>
<proteinExistence type="predicted"/>
<keyword evidence="3" id="KW-1185">Reference proteome</keyword>
<dbReference type="PANTHER" id="PTHR13696:SF99">
    <property type="entry name" value="COBYRINIC ACID AC-DIAMIDE SYNTHASE"/>
    <property type="match status" value="1"/>
</dbReference>
<dbReference type="SUPFAM" id="SSF52540">
    <property type="entry name" value="P-loop containing nucleoside triphosphate hydrolases"/>
    <property type="match status" value="1"/>
</dbReference>
<dbReference type="EMBL" id="CP061539">
    <property type="protein sequence ID" value="QNV37126.1"/>
    <property type="molecule type" value="Genomic_DNA"/>
</dbReference>
<reference evidence="2 3" key="1">
    <citation type="submission" date="2020-09" db="EMBL/GenBank/DDBJ databases">
        <title>Investigation of environmental microbes.</title>
        <authorList>
            <person name="Ou Y."/>
            <person name="Kang Q."/>
        </authorList>
    </citation>
    <scope>NUCLEOTIDE SEQUENCE [LARGE SCALE GENOMIC DNA]</scope>
    <source>
        <strain evidence="2 3">KJZ-14</strain>
    </source>
</reference>
<dbReference type="Pfam" id="PF13614">
    <property type="entry name" value="AAA_31"/>
    <property type="match status" value="1"/>
</dbReference>
<evidence type="ECO:0000313" key="2">
    <source>
        <dbReference type="EMBL" id="QNV37126.1"/>
    </source>
</evidence>
<dbReference type="AlphaFoldDB" id="A0A7H2BBT0"/>
<evidence type="ECO:0000313" key="3">
    <source>
        <dbReference type="Proteomes" id="UP000516404"/>
    </source>
</evidence>
<dbReference type="KEGG" id="rter:IDM49_07650"/>
<dbReference type="InterPro" id="IPR027417">
    <property type="entry name" value="P-loop_NTPase"/>
</dbReference>
<protein>
    <submittedName>
        <fullName evidence="2">ParA family protein</fullName>
    </submittedName>
</protein>
<feature type="domain" description="AAA" evidence="1">
    <location>
        <begin position="3"/>
        <end position="176"/>
    </location>
</feature>
<name>A0A7H2BBT0_9MICC</name>
<dbReference type="RefSeq" id="WP_190724074.1">
    <property type="nucleotide sequence ID" value="NZ_CP061539.1"/>
</dbReference>
<organism evidence="2 3">
    <name type="scientific">Rothia terrae</name>
    <dbReference type="NCBI Taxonomy" id="396015"/>
    <lineage>
        <taxon>Bacteria</taxon>
        <taxon>Bacillati</taxon>
        <taxon>Actinomycetota</taxon>
        <taxon>Actinomycetes</taxon>
        <taxon>Micrococcales</taxon>
        <taxon>Micrococcaceae</taxon>
        <taxon>Rothia</taxon>
    </lineage>
</organism>
<dbReference type="CDD" id="cd02042">
    <property type="entry name" value="ParAB_family"/>
    <property type="match status" value="1"/>
</dbReference>
<dbReference type="Gene3D" id="3.40.50.300">
    <property type="entry name" value="P-loop containing nucleotide triphosphate hydrolases"/>
    <property type="match status" value="1"/>
</dbReference>
<gene>
    <name evidence="2" type="ORF">IDM49_07650</name>
</gene>